<organism evidence="1 2">
    <name type="scientific">Pseudolysinimonas kribbensis</name>
    <dbReference type="NCBI Taxonomy" id="433641"/>
    <lineage>
        <taxon>Bacteria</taxon>
        <taxon>Bacillati</taxon>
        <taxon>Actinomycetota</taxon>
        <taxon>Actinomycetes</taxon>
        <taxon>Micrococcales</taxon>
        <taxon>Microbacteriaceae</taxon>
        <taxon>Pseudolysinimonas</taxon>
    </lineage>
</organism>
<gene>
    <name evidence="1" type="ORF">GCM10025881_00930</name>
</gene>
<dbReference type="EMBL" id="BSVB01000001">
    <property type="protein sequence ID" value="GMA93269.1"/>
    <property type="molecule type" value="Genomic_DNA"/>
</dbReference>
<accession>A0ABQ6JZ35</accession>
<evidence type="ECO:0000313" key="2">
    <source>
        <dbReference type="Proteomes" id="UP001157034"/>
    </source>
</evidence>
<sequence>MKQAIDLLDQISIVADGPLGRTARVAIDAIRRGIVAYSAVQ</sequence>
<dbReference type="Proteomes" id="UP001157034">
    <property type="component" value="Unassembled WGS sequence"/>
</dbReference>
<keyword evidence="2" id="KW-1185">Reference proteome</keyword>
<protein>
    <submittedName>
        <fullName evidence="1">Uncharacterized protein</fullName>
    </submittedName>
</protein>
<proteinExistence type="predicted"/>
<evidence type="ECO:0000313" key="1">
    <source>
        <dbReference type="EMBL" id="GMA93269.1"/>
    </source>
</evidence>
<comment type="caution">
    <text evidence="1">The sequence shown here is derived from an EMBL/GenBank/DDBJ whole genome shotgun (WGS) entry which is preliminary data.</text>
</comment>
<name>A0ABQ6JZ35_9MICO</name>
<reference evidence="2" key="1">
    <citation type="journal article" date="2019" name="Int. J. Syst. Evol. Microbiol.">
        <title>The Global Catalogue of Microorganisms (GCM) 10K type strain sequencing project: providing services to taxonomists for standard genome sequencing and annotation.</title>
        <authorList>
            <consortium name="The Broad Institute Genomics Platform"/>
            <consortium name="The Broad Institute Genome Sequencing Center for Infectious Disease"/>
            <person name="Wu L."/>
            <person name="Ma J."/>
        </authorList>
    </citation>
    <scope>NUCLEOTIDE SEQUENCE [LARGE SCALE GENOMIC DNA]</scope>
    <source>
        <strain evidence="2">NBRC 108894</strain>
    </source>
</reference>